<evidence type="ECO:0000313" key="1">
    <source>
        <dbReference type="EMBL" id="KAF2626381.1"/>
    </source>
</evidence>
<name>A0ACB6RWT4_9PLEO</name>
<keyword evidence="2" id="KW-1185">Reference proteome</keyword>
<proteinExistence type="predicted"/>
<accession>A0ACB6RWT4</accession>
<organism evidence="1 2">
    <name type="scientific">Macroventuria anomochaeta</name>
    <dbReference type="NCBI Taxonomy" id="301207"/>
    <lineage>
        <taxon>Eukaryota</taxon>
        <taxon>Fungi</taxon>
        <taxon>Dikarya</taxon>
        <taxon>Ascomycota</taxon>
        <taxon>Pezizomycotina</taxon>
        <taxon>Dothideomycetes</taxon>
        <taxon>Pleosporomycetidae</taxon>
        <taxon>Pleosporales</taxon>
        <taxon>Pleosporineae</taxon>
        <taxon>Didymellaceae</taxon>
        <taxon>Macroventuria</taxon>
    </lineage>
</organism>
<sequence>MRFALLSILLVVATAQQNGKDPIKNVCRRHKHQTCIIDSKLYIDGGLAYYGGSKDNGSVAEKNTYLLWEDVSNATKTEFNFPDQYANLSKDPEVPSVSGGVLWPDPVNKLFYLFGGEYGDTNEVKRRDGQGSGFTLWFYDTIYDSWNKSKRHGSQDGIRWPALGAGAVSDAGDAYYYGGYLTNTSDFRTDGQPVMQNGLITYNMDSRQWTNQTWDETPRAEGSLHYLPASEGGMLVYFGGLETDQSNGNVTYQIYLYDIANPRWYTQTATGDVPLSRRGFCTGVVWAKDKSSYNIYLFGGFGSPNGTGLGDLYVLSIPSFQWILIWPTPQQFIFPGGKGWSSCNVFRESQMIIIGGSLTNTSVVDCDAPKIGGQHGMFLGQENVEQGGDTGPAWWHAPVDNITGYRVPDQIVARIGGDTAGHAASTVPAMGWATQDLAKYLGTTFSAQARTTMSGRVIPTTSASATPSPKKTNTGAIAGGAVGGAIVLIAVIAGVFFCLRRRRNTQGQSQPSELGGTPNPRSPDMARKSVATSSVLQGSTLHSPSPHTPAFYPQGSPLPASNPWRGEMHIPNSHYQGPPSPQHQESPSSHHPSGDWGQHGIHAQGSYPYQQTYYPVPPEPSTSPTKERHAYTTSVELPNVRSPANAVAEMAEARSPLPKH</sequence>
<comment type="caution">
    <text evidence="1">The sequence shown here is derived from an EMBL/GenBank/DDBJ whole genome shotgun (WGS) entry which is preliminary data.</text>
</comment>
<protein>
    <submittedName>
        <fullName evidence="1">Uncharacterized protein</fullName>
    </submittedName>
</protein>
<reference evidence="1" key="1">
    <citation type="journal article" date="2020" name="Stud. Mycol.">
        <title>101 Dothideomycetes genomes: a test case for predicting lifestyles and emergence of pathogens.</title>
        <authorList>
            <person name="Haridas S."/>
            <person name="Albert R."/>
            <person name="Binder M."/>
            <person name="Bloem J."/>
            <person name="Labutti K."/>
            <person name="Salamov A."/>
            <person name="Andreopoulos B."/>
            <person name="Baker S."/>
            <person name="Barry K."/>
            <person name="Bills G."/>
            <person name="Bluhm B."/>
            <person name="Cannon C."/>
            <person name="Castanera R."/>
            <person name="Culley D."/>
            <person name="Daum C."/>
            <person name="Ezra D."/>
            <person name="Gonzalez J."/>
            <person name="Henrissat B."/>
            <person name="Kuo A."/>
            <person name="Liang C."/>
            <person name="Lipzen A."/>
            <person name="Lutzoni F."/>
            <person name="Magnuson J."/>
            <person name="Mondo S."/>
            <person name="Nolan M."/>
            <person name="Ohm R."/>
            <person name="Pangilinan J."/>
            <person name="Park H.-J."/>
            <person name="Ramirez L."/>
            <person name="Alfaro M."/>
            <person name="Sun H."/>
            <person name="Tritt A."/>
            <person name="Yoshinaga Y."/>
            <person name="Zwiers L.-H."/>
            <person name="Turgeon B."/>
            <person name="Goodwin S."/>
            <person name="Spatafora J."/>
            <person name="Crous P."/>
            <person name="Grigoriev I."/>
        </authorList>
    </citation>
    <scope>NUCLEOTIDE SEQUENCE</scope>
    <source>
        <strain evidence="1">CBS 525.71</strain>
    </source>
</reference>
<evidence type="ECO:0000313" key="2">
    <source>
        <dbReference type="Proteomes" id="UP000799754"/>
    </source>
</evidence>
<dbReference type="EMBL" id="MU006721">
    <property type="protein sequence ID" value="KAF2626381.1"/>
    <property type="molecule type" value="Genomic_DNA"/>
</dbReference>
<gene>
    <name evidence="1" type="ORF">BU25DRAFT_432178</name>
</gene>
<dbReference type="Proteomes" id="UP000799754">
    <property type="component" value="Unassembled WGS sequence"/>
</dbReference>